<protein>
    <recommendedName>
        <fullName evidence="3">DUF222 domain-containing protein</fullName>
    </recommendedName>
</protein>
<dbReference type="Proteomes" id="UP000624709">
    <property type="component" value="Unassembled WGS sequence"/>
</dbReference>
<reference evidence="1 2" key="1">
    <citation type="submission" date="2021-01" db="EMBL/GenBank/DDBJ databases">
        <title>Whole genome shotgun sequence of Actinoplanes palleronii NBRC 14916.</title>
        <authorList>
            <person name="Komaki H."/>
            <person name="Tamura T."/>
        </authorList>
    </citation>
    <scope>NUCLEOTIDE SEQUENCE [LARGE SCALE GENOMIC DNA]</scope>
    <source>
        <strain evidence="1 2">NBRC 14916</strain>
    </source>
</reference>
<sequence length="159" mass="16768">MPRNRLDDEDVDLVVDLARATIVQVAPAEMPVFEATATAYRADPRARRTPRAGDMLGFGADQVAAMAPVVLPIAAAALDGVLAELGSSMAERSKAKARDVVRRLLRRDGTPEIPPLSREQLSRVRRTAYEKAVSLQLPAETGALLADAVAGALALGDGG</sequence>
<evidence type="ECO:0000313" key="1">
    <source>
        <dbReference type="EMBL" id="GIE70670.1"/>
    </source>
</evidence>
<organism evidence="1 2">
    <name type="scientific">Actinoplanes palleronii</name>
    <dbReference type="NCBI Taxonomy" id="113570"/>
    <lineage>
        <taxon>Bacteria</taxon>
        <taxon>Bacillati</taxon>
        <taxon>Actinomycetota</taxon>
        <taxon>Actinomycetes</taxon>
        <taxon>Micromonosporales</taxon>
        <taxon>Micromonosporaceae</taxon>
        <taxon>Actinoplanes</taxon>
    </lineage>
</organism>
<accession>A0ABQ4BJ11</accession>
<evidence type="ECO:0008006" key="3">
    <source>
        <dbReference type="Google" id="ProtNLM"/>
    </source>
</evidence>
<proteinExistence type="predicted"/>
<name>A0ABQ4BJ11_9ACTN</name>
<evidence type="ECO:0000313" key="2">
    <source>
        <dbReference type="Proteomes" id="UP000624709"/>
    </source>
</evidence>
<keyword evidence="2" id="KW-1185">Reference proteome</keyword>
<dbReference type="EMBL" id="BOMS01000108">
    <property type="protein sequence ID" value="GIE70670.1"/>
    <property type="molecule type" value="Genomic_DNA"/>
</dbReference>
<dbReference type="RefSeq" id="WP_203828672.1">
    <property type="nucleotide sequence ID" value="NZ_BAAATY010000029.1"/>
</dbReference>
<gene>
    <name evidence="1" type="ORF">Apa02nite_067780</name>
</gene>
<comment type="caution">
    <text evidence="1">The sequence shown here is derived from an EMBL/GenBank/DDBJ whole genome shotgun (WGS) entry which is preliminary data.</text>
</comment>